<dbReference type="InterPro" id="IPR009158">
    <property type="entry name" value="G3P_DH_GlpB_su"/>
</dbReference>
<evidence type="ECO:0000256" key="2">
    <source>
        <dbReference type="ARBA" id="ARBA00022643"/>
    </source>
</evidence>
<dbReference type="Gene3D" id="3.50.50.60">
    <property type="entry name" value="FAD/NAD(P)-binding domain"/>
    <property type="match status" value="2"/>
</dbReference>
<dbReference type="GO" id="GO:0009331">
    <property type="term" value="C:glycerol-3-phosphate dehydrogenase (FAD) complex"/>
    <property type="evidence" value="ECO:0007669"/>
    <property type="project" value="InterPro"/>
</dbReference>
<dbReference type="AlphaFoldDB" id="A0A1I4PXP0"/>
<protein>
    <submittedName>
        <fullName evidence="5">Glycerol 3-phosphate dehydrogenase (Quinone) subunit B</fullName>
    </submittedName>
</protein>
<sequence length="415" mass="44887">MREYDIVVIGGGLAGLMAAAAATKRGKKVTVLSLGSGTLTIGGGIVDVMGYLEGGIPAATPSAGLLQVGDKHPYKMIGRPAIEESIRFFKEICEQEGYSYIGNLDKMQWIPTAAGTLKPTCLVPKTMDTTELKKADKVIVLGFDALKDFYPSLIAKNFKKIPAFAQKEYEVVMIDPKLSEGRDVTALDVARWLDTEDGLASCIEKMRNVVPSGSVVIIPPVLGTRPNYLVKEKLEQALGCTFVETASVPPSITGLRLRTMLVRYLKKNGVRIVEQAIVAKSIVEENNCMAVITEGVDRERTYYAKSFILANGGFYGGGLLAEPGKVIEPIFNLPVEAPTDHELWANYSLFSSEAQPFAKLGLDVDEKMRPVDADGKVILNNVFVAGRNLRGYDFSFEKSGNGVAIASGYQAAMSV</sequence>
<accession>A0A1I4PXP0</accession>
<proteinExistence type="predicted"/>
<dbReference type="OrthoDB" id="140595at2"/>
<dbReference type="STRING" id="1123291.SAMN04490355_10759"/>
<evidence type="ECO:0000313" key="6">
    <source>
        <dbReference type="Proteomes" id="UP000199520"/>
    </source>
</evidence>
<organism evidence="5 6">
    <name type="scientific">Pelosinus propionicus DSM 13327</name>
    <dbReference type="NCBI Taxonomy" id="1123291"/>
    <lineage>
        <taxon>Bacteria</taxon>
        <taxon>Bacillati</taxon>
        <taxon>Bacillota</taxon>
        <taxon>Negativicutes</taxon>
        <taxon>Selenomonadales</taxon>
        <taxon>Sporomusaceae</taxon>
        <taxon>Pelosinus</taxon>
    </lineage>
</organism>
<gene>
    <name evidence="5" type="ORF">SAMN04490355_10759</name>
</gene>
<keyword evidence="2" id="KW-0288">FMN</keyword>
<evidence type="ECO:0000313" key="5">
    <source>
        <dbReference type="EMBL" id="SFM32173.1"/>
    </source>
</evidence>
<dbReference type="InterPro" id="IPR003953">
    <property type="entry name" value="FAD-dep_OxRdtase_2_FAD-bd"/>
</dbReference>
<dbReference type="NCBIfam" id="TIGR03378">
    <property type="entry name" value="glycerol3P_GlpB"/>
    <property type="match status" value="1"/>
</dbReference>
<evidence type="ECO:0000256" key="3">
    <source>
        <dbReference type="ARBA" id="ARBA00023002"/>
    </source>
</evidence>
<dbReference type="GO" id="GO:0004368">
    <property type="term" value="F:glycerol-3-phosphate dehydrogenase (quinone) activity"/>
    <property type="evidence" value="ECO:0007669"/>
    <property type="project" value="InterPro"/>
</dbReference>
<dbReference type="PIRSF" id="PIRSF000141">
    <property type="entry name" value="Anaerobic_G3P_dh"/>
    <property type="match status" value="1"/>
</dbReference>
<feature type="domain" description="FAD-dependent oxidoreductase 2 FAD-binding" evidence="4">
    <location>
        <begin position="5"/>
        <end position="403"/>
    </location>
</feature>
<name>A0A1I4PXP0_9FIRM</name>
<dbReference type="InterPro" id="IPR036188">
    <property type="entry name" value="FAD/NAD-bd_sf"/>
</dbReference>
<dbReference type="SUPFAM" id="SSF51905">
    <property type="entry name" value="FAD/NAD(P)-binding domain"/>
    <property type="match status" value="1"/>
</dbReference>
<keyword evidence="6" id="KW-1185">Reference proteome</keyword>
<dbReference type="Pfam" id="PF00890">
    <property type="entry name" value="FAD_binding_2"/>
    <property type="match status" value="1"/>
</dbReference>
<keyword evidence="1" id="KW-0285">Flavoprotein</keyword>
<keyword evidence="3" id="KW-0560">Oxidoreductase</keyword>
<dbReference type="Proteomes" id="UP000199520">
    <property type="component" value="Unassembled WGS sequence"/>
</dbReference>
<evidence type="ECO:0000256" key="1">
    <source>
        <dbReference type="ARBA" id="ARBA00022630"/>
    </source>
</evidence>
<evidence type="ECO:0000259" key="4">
    <source>
        <dbReference type="Pfam" id="PF00890"/>
    </source>
</evidence>
<reference evidence="6" key="1">
    <citation type="submission" date="2016-10" db="EMBL/GenBank/DDBJ databases">
        <authorList>
            <person name="Varghese N."/>
            <person name="Submissions S."/>
        </authorList>
    </citation>
    <scope>NUCLEOTIDE SEQUENCE [LARGE SCALE GENOMIC DNA]</scope>
    <source>
        <strain evidence="6">DSM 13327</strain>
    </source>
</reference>
<dbReference type="EMBL" id="FOTS01000075">
    <property type="protein sequence ID" value="SFM32173.1"/>
    <property type="molecule type" value="Genomic_DNA"/>
</dbReference>